<dbReference type="FunFam" id="1.10.10.10:FF:000001">
    <property type="entry name" value="LysR family transcriptional regulator"/>
    <property type="match status" value="1"/>
</dbReference>
<dbReference type="GO" id="GO:0005829">
    <property type="term" value="C:cytosol"/>
    <property type="evidence" value="ECO:0007669"/>
    <property type="project" value="TreeGrafter"/>
</dbReference>
<dbReference type="PANTHER" id="PTHR30419">
    <property type="entry name" value="HTH-TYPE TRANSCRIPTIONAL REGULATOR YBHD"/>
    <property type="match status" value="1"/>
</dbReference>
<keyword evidence="3" id="KW-0238">DNA-binding</keyword>
<dbReference type="Gene3D" id="3.40.190.290">
    <property type="match status" value="1"/>
</dbReference>
<dbReference type="PROSITE" id="PS50931">
    <property type="entry name" value="HTH_LYSR"/>
    <property type="match status" value="1"/>
</dbReference>
<proteinExistence type="inferred from homology"/>
<dbReference type="Gene3D" id="1.10.10.10">
    <property type="entry name" value="Winged helix-like DNA-binding domain superfamily/Winged helix DNA-binding domain"/>
    <property type="match status" value="1"/>
</dbReference>
<dbReference type="Pfam" id="PF03466">
    <property type="entry name" value="LysR_substrate"/>
    <property type="match status" value="1"/>
</dbReference>
<dbReference type="SUPFAM" id="SSF46785">
    <property type="entry name" value="Winged helix' DNA-binding domain"/>
    <property type="match status" value="1"/>
</dbReference>
<evidence type="ECO:0000256" key="4">
    <source>
        <dbReference type="ARBA" id="ARBA00023163"/>
    </source>
</evidence>
<evidence type="ECO:0000259" key="5">
    <source>
        <dbReference type="PROSITE" id="PS50931"/>
    </source>
</evidence>
<dbReference type="InterPro" id="IPR005119">
    <property type="entry name" value="LysR_subst-bd"/>
</dbReference>
<dbReference type="PRINTS" id="PR00039">
    <property type="entry name" value="HTHLYSR"/>
</dbReference>
<feature type="domain" description="HTH lysR-type" evidence="5">
    <location>
        <begin position="9"/>
        <end position="60"/>
    </location>
</feature>
<dbReference type="InterPro" id="IPR050950">
    <property type="entry name" value="HTH-type_LysR_regulators"/>
</dbReference>
<dbReference type="InterPro" id="IPR036390">
    <property type="entry name" value="WH_DNA-bd_sf"/>
</dbReference>
<sequence>MPVNFEYYRIFYHVAKYKNLTQAAAALMSSQPNITRVINILERELGCRLFIRSNRGVRLTAEGEQLYSRVAAACEQLQLGEAELAQSMSLESGTVRIGASETALHGLLLGVLREFHEQYPNVRLKINNYSTPQALNALRSGQIDFAVVTTPTGAAEGMRQISLKPFQDSLIAGEKFAALSGRTLHLSELSQYPLIMLAQDTGTFAFYNRFYLDHGVVLEPDMEAATSDLILPMIRNNLGIGFLPREFATRALAEGEVFELKLYERIPQRSICLVLDTHRAIGAAGRRLQEMLSAARA</sequence>
<organism evidence="6 7">
    <name type="scientific">Feifania hominis</name>
    <dbReference type="NCBI Taxonomy" id="2763660"/>
    <lineage>
        <taxon>Bacteria</taxon>
        <taxon>Bacillati</taxon>
        <taxon>Bacillota</taxon>
        <taxon>Clostridia</taxon>
        <taxon>Eubacteriales</taxon>
        <taxon>Feifaniaceae</taxon>
        <taxon>Feifania</taxon>
    </lineage>
</organism>
<dbReference type="AlphaFoldDB" id="A0A926HU28"/>
<comment type="similarity">
    <text evidence="1">Belongs to the LysR transcriptional regulatory family.</text>
</comment>
<comment type="caution">
    <text evidence="6">The sequence shown here is derived from an EMBL/GenBank/DDBJ whole genome shotgun (WGS) entry which is preliminary data.</text>
</comment>
<dbReference type="CDD" id="cd05466">
    <property type="entry name" value="PBP2_LTTR_substrate"/>
    <property type="match status" value="1"/>
</dbReference>
<dbReference type="GO" id="GO:0003700">
    <property type="term" value="F:DNA-binding transcription factor activity"/>
    <property type="evidence" value="ECO:0007669"/>
    <property type="project" value="InterPro"/>
</dbReference>
<evidence type="ECO:0000256" key="2">
    <source>
        <dbReference type="ARBA" id="ARBA00023015"/>
    </source>
</evidence>
<evidence type="ECO:0000256" key="3">
    <source>
        <dbReference type="ARBA" id="ARBA00023125"/>
    </source>
</evidence>
<evidence type="ECO:0000256" key="1">
    <source>
        <dbReference type="ARBA" id="ARBA00009437"/>
    </source>
</evidence>
<accession>A0A926HU28</accession>
<keyword evidence="4" id="KW-0804">Transcription</keyword>
<dbReference type="RefSeq" id="WP_249298719.1">
    <property type="nucleotide sequence ID" value="NZ_JACRSP010000001.1"/>
</dbReference>
<dbReference type="InterPro" id="IPR036388">
    <property type="entry name" value="WH-like_DNA-bd_sf"/>
</dbReference>
<dbReference type="EMBL" id="JACRSP010000001">
    <property type="protein sequence ID" value="MBC8535101.1"/>
    <property type="molecule type" value="Genomic_DNA"/>
</dbReference>
<name>A0A926HU28_9FIRM</name>
<dbReference type="Proteomes" id="UP000620366">
    <property type="component" value="Unassembled WGS sequence"/>
</dbReference>
<keyword evidence="2" id="KW-0805">Transcription regulation</keyword>
<gene>
    <name evidence="6" type="ORF">H8695_00115</name>
</gene>
<evidence type="ECO:0000313" key="7">
    <source>
        <dbReference type="Proteomes" id="UP000620366"/>
    </source>
</evidence>
<dbReference type="Pfam" id="PF00126">
    <property type="entry name" value="HTH_1"/>
    <property type="match status" value="1"/>
</dbReference>
<dbReference type="SUPFAM" id="SSF53850">
    <property type="entry name" value="Periplasmic binding protein-like II"/>
    <property type="match status" value="1"/>
</dbReference>
<dbReference type="PANTHER" id="PTHR30419:SF8">
    <property type="entry name" value="NITROGEN ASSIMILATION TRANSCRIPTIONAL ACTIVATOR-RELATED"/>
    <property type="match status" value="1"/>
</dbReference>
<dbReference type="GO" id="GO:0003677">
    <property type="term" value="F:DNA binding"/>
    <property type="evidence" value="ECO:0007669"/>
    <property type="project" value="UniProtKB-KW"/>
</dbReference>
<reference evidence="6" key="1">
    <citation type="submission" date="2020-08" db="EMBL/GenBank/DDBJ databases">
        <title>Genome public.</title>
        <authorList>
            <person name="Liu C."/>
            <person name="Sun Q."/>
        </authorList>
    </citation>
    <scope>NUCLEOTIDE SEQUENCE</scope>
    <source>
        <strain evidence="6">BX7</strain>
    </source>
</reference>
<keyword evidence="7" id="KW-1185">Reference proteome</keyword>
<dbReference type="InterPro" id="IPR000847">
    <property type="entry name" value="LysR_HTH_N"/>
</dbReference>
<evidence type="ECO:0000313" key="6">
    <source>
        <dbReference type="EMBL" id="MBC8535101.1"/>
    </source>
</evidence>
<protein>
    <submittedName>
        <fullName evidence="6">LysR family transcriptional regulator</fullName>
    </submittedName>
</protein>